<accession>A0AAW2T3C4</accession>
<reference evidence="2" key="1">
    <citation type="submission" date="2020-06" db="EMBL/GenBank/DDBJ databases">
        <authorList>
            <person name="Li T."/>
            <person name="Hu X."/>
            <person name="Zhang T."/>
            <person name="Song X."/>
            <person name="Zhang H."/>
            <person name="Dai N."/>
            <person name="Sheng W."/>
            <person name="Hou X."/>
            <person name="Wei L."/>
        </authorList>
    </citation>
    <scope>NUCLEOTIDE SEQUENCE</scope>
    <source>
        <strain evidence="2">G02</strain>
        <tissue evidence="2">Leaf</tissue>
    </source>
</reference>
<feature type="compositionally biased region" description="Low complexity" evidence="1">
    <location>
        <begin position="55"/>
        <end position="75"/>
    </location>
</feature>
<feature type="region of interest" description="Disordered" evidence="1">
    <location>
        <begin position="54"/>
        <end position="110"/>
    </location>
</feature>
<organism evidence="2">
    <name type="scientific">Sesamum radiatum</name>
    <name type="common">Black benniseed</name>
    <dbReference type="NCBI Taxonomy" id="300843"/>
    <lineage>
        <taxon>Eukaryota</taxon>
        <taxon>Viridiplantae</taxon>
        <taxon>Streptophyta</taxon>
        <taxon>Embryophyta</taxon>
        <taxon>Tracheophyta</taxon>
        <taxon>Spermatophyta</taxon>
        <taxon>Magnoliopsida</taxon>
        <taxon>eudicotyledons</taxon>
        <taxon>Gunneridae</taxon>
        <taxon>Pentapetalae</taxon>
        <taxon>asterids</taxon>
        <taxon>lamiids</taxon>
        <taxon>Lamiales</taxon>
        <taxon>Pedaliaceae</taxon>
        <taxon>Sesamum</taxon>
    </lineage>
</organism>
<comment type="caution">
    <text evidence="2">The sequence shown here is derived from an EMBL/GenBank/DDBJ whole genome shotgun (WGS) entry which is preliminary data.</text>
</comment>
<reference evidence="2" key="2">
    <citation type="journal article" date="2024" name="Plant">
        <title>Genomic evolution and insights into agronomic trait innovations of Sesamum species.</title>
        <authorList>
            <person name="Miao H."/>
            <person name="Wang L."/>
            <person name="Qu L."/>
            <person name="Liu H."/>
            <person name="Sun Y."/>
            <person name="Le M."/>
            <person name="Wang Q."/>
            <person name="Wei S."/>
            <person name="Zheng Y."/>
            <person name="Lin W."/>
            <person name="Duan Y."/>
            <person name="Cao H."/>
            <person name="Xiong S."/>
            <person name="Wang X."/>
            <person name="Wei L."/>
            <person name="Li C."/>
            <person name="Ma Q."/>
            <person name="Ju M."/>
            <person name="Zhao R."/>
            <person name="Li G."/>
            <person name="Mu C."/>
            <person name="Tian Q."/>
            <person name="Mei H."/>
            <person name="Zhang T."/>
            <person name="Gao T."/>
            <person name="Zhang H."/>
        </authorList>
    </citation>
    <scope>NUCLEOTIDE SEQUENCE</scope>
    <source>
        <strain evidence="2">G02</strain>
    </source>
</reference>
<name>A0AAW2T3C4_SESRA</name>
<proteinExistence type="predicted"/>
<evidence type="ECO:0000256" key="1">
    <source>
        <dbReference type="SAM" id="MobiDB-lite"/>
    </source>
</evidence>
<protein>
    <submittedName>
        <fullName evidence="2">Uncharacterized protein</fullName>
    </submittedName>
</protein>
<feature type="compositionally biased region" description="Basic and acidic residues" evidence="1">
    <location>
        <begin position="92"/>
        <end position="110"/>
    </location>
</feature>
<sequence length="110" mass="11753">MSFSIFRGGGGFALKVIKTPALSTSQKTYCVSLSRLQPSCWNVNPILRLPIKMQSTSEDAGSTASSSSSSYSSGSPDFLGPLKHHIKGQQSDQREEAAEVKKSDGEEIGN</sequence>
<dbReference type="EMBL" id="JACGWJ010000009">
    <property type="protein sequence ID" value="KAL0398116.1"/>
    <property type="molecule type" value="Genomic_DNA"/>
</dbReference>
<dbReference type="AlphaFoldDB" id="A0AAW2T3C4"/>
<evidence type="ECO:0000313" key="2">
    <source>
        <dbReference type="EMBL" id="KAL0398116.1"/>
    </source>
</evidence>
<gene>
    <name evidence="2" type="ORF">Sradi_2154900</name>
</gene>